<evidence type="ECO:0000256" key="2">
    <source>
        <dbReference type="ARBA" id="ARBA00006898"/>
    </source>
</evidence>
<evidence type="ECO:0000256" key="6">
    <source>
        <dbReference type="ARBA" id="ARBA00023242"/>
    </source>
</evidence>
<evidence type="ECO:0000256" key="5">
    <source>
        <dbReference type="ARBA" id="ARBA00023163"/>
    </source>
</evidence>
<evidence type="ECO:0000256" key="3">
    <source>
        <dbReference type="ARBA" id="ARBA00016672"/>
    </source>
</evidence>
<dbReference type="Pfam" id="PF03874">
    <property type="entry name" value="RNA_pol_Rpb4"/>
    <property type="match status" value="1"/>
</dbReference>
<comment type="subcellular location">
    <subcellularLocation>
        <location evidence="1">Nucleus</location>
    </subcellularLocation>
</comment>
<feature type="domain" description="RNA polymerase Rpb4/RPC9 core" evidence="10">
    <location>
        <begin position="5"/>
        <end position="124"/>
    </location>
</feature>
<evidence type="ECO:0000256" key="1">
    <source>
        <dbReference type="ARBA" id="ARBA00004123"/>
    </source>
</evidence>
<dbReference type="InterPro" id="IPR010997">
    <property type="entry name" value="HRDC-like_sf"/>
</dbReference>
<dbReference type="InterPro" id="IPR006590">
    <property type="entry name" value="RNA_pol_Rpb4/RPC9_core"/>
</dbReference>
<comment type="function">
    <text evidence="9">DNA-dependent RNA polymerase catalyzes the transcription of DNA into RNA using the four ribonucleoside triphosphates as substrates. Specific peripheric component of RNA polymerase III (Pol III) which synthesizes small non-coding RNAs including 5S rRNA, snRNAs, tRNAs and miRNAs from at least 500 distinct genomic loci. With POLR3H/RPC8 forms a mobile stalk that protrudes from Pol III core and functions primarily in transcription initiation. Pol III plays a key role in sensing and limiting infection by intracellular bacteria and DNA viruses. Acts as nuclear and cytosolic DNA sensor involved in innate immune response. Can sense non-self dsDNA that serves as template for transcription into dsRNA. The non-self RNA polymerase III transcripts, such as Epstein-Barr virus-encoded RNAs (EBERs) induce type I interferon and NF-kappa-B through the RIG-I pathway.</text>
</comment>
<dbReference type="InterPro" id="IPR005574">
    <property type="entry name" value="Rpb4/RPC9"/>
</dbReference>
<accession>A0A077Z162</accession>
<dbReference type="Proteomes" id="UP000030665">
    <property type="component" value="Unassembled WGS sequence"/>
</dbReference>
<dbReference type="GO" id="GO:0005666">
    <property type="term" value="C:RNA polymerase III complex"/>
    <property type="evidence" value="ECO:0007669"/>
    <property type="project" value="InterPro"/>
</dbReference>
<keyword evidence="6" id="KW-0539">Nucleus</keyword>
<dbReference type="OrthoDB" id="1746530at2759"/>
<evidence type="ECO:0000313" key="11">
    <source>
        <dbReference type="EMBL" id="CDW53816.1"/>
    </source>
</evidence>
<name>A0A077Z162_TRITR</name>
<organism evidence="11 12">
    <name type="scientific">Trichuris trichiura</name>
    <name type="common">Whipworm</name>
    <name type="synonym">Trichocephalus trichiurus</name>
    <dbReference type="NCBI Taxonomy" id="36087"/>
    <lineage>
        <taxon>Eukaryota</taxon>
        <taxon>Metazoa</taxon>
        <taxon>Ecdysozoa</taxon>
        <taxon>Nematoda</taxon>
        <taxon>Enoplea</taxon>
        <taxon>Dorylaimia</taxon>
        <taxon>Trichinellida</taxon>
        <taxon>Trichuridae</taxon>
        <taxon>Trichuris</taxon>
    </lineage>
</organism>
<dbReference type="InterPro" id="IPR038324">
    <property type="entry name" value="Rpb4/RPC9_sf"/>
</dbReference>
<keyword evidence="12" id="KW-1185">Reference proteome</keyword>
<dbReference type="InterPro" id="IPR038846">
    <property type="entry name" value="RPC9"/>
</dbReference>
<evidence type="ECO:0000313" key="12">
    <source>
        <dbReference type="Proteomes" id="UP000030665"/>
    </source>
</evidence>
<dbReference type="STRING" id="36087.A0A077Z162"/>
<dbReference type="PANTHER" id="PTHR15561:SF0">
    <property type="entry name" value="DNA-DIRECTED RNA POLYMERASE III SUBUNIT RPC9"/>
    <property type="match status" value="1"/>
</dbReference>
<evidence type="ECO:0000256" key="9">
    <source>
        <dbReference type="ARBA" id="ARBA00045808"/>
    </source>
</evidence>
<evidence type="ECO:0000256" key="4">
    <source>
        <dbReference type="ARBA" id="ARBA00022478"/>
    </source>
</evidence>
<comment type="subunit">
    <text evidence="8">Component of the RNA polymerase III complex consisting of 17 subunits: a ten-subunit horseshoe-shaped catalytic core composed of POLR3A/RPC1, POLR3B/RPC2, POLR1C/RPAC1, POLR1D/RPAC2, POLR3K/RPC10, POLR2E/RPABC1, POLR2F/RPABC2, POLR2H/RPABC3, POLR2K/RPABC4 and POLR2L/RPABC5; a mobile stalk composed of two subunits POLR3H/RPC8 and CRCP/RPC9, protruding from the core and functioning primarily in transcription initiation; and additional subunits homologous to general transcription factors of the RNA polymerase II machinery, POLR3C/RPC3-POLR3F/RPC6-POLR3G/RPC7 heterotrimer required for transcription initiation and POLR3D/RPC4-POLR3E/RPC5 heterodimer involved in both transcription initiation and termination.</text>
</comment>
<dbReference type="SUPFAM" id="SSF47819">
    <property type="entry name" value="HRDC-like"/>
    <property type="match status" value="1"/>
</dbReference>
<gene>
    <name evidence="11" type="ORF">TTRE_0000208301</name>
</gene>
<evidence type="ECO:0000259" key="10">
    <source>
        <dbReference type="SMART" id="SM00657"/>
    </source>
</evidence>
<dbReference type="GO" id="GO:0006384">
    <property type="term" value="P:transcription initiation at RNA polymerase III promoter"/>
    <property type="evidence" value="ECO:0007669"/>
    <property type="project" value="InterPro"/>
</dbReference>
<reference evidence="11" key="1">
    <citation type="submission" date="2014-01" db="EMBL/GenBank/DDBJ databases">
        <authorList>
            <person name="Aslett M."/>
        </authorList>
    </citation>
    <scope>NUCLEOTIDE SEQUENCE</scope>
</reference>
<dbReference type="AlphaFoldDB" id="A0A077Z162"/>
<dbReference type="EMBL" id="HG805868">
    <property type="protein sequence ID" value="CDW53816.1"/>
    <property type="molecule type" value="Genomic_DNA"/>
</dbReference>
<reference evidence="11" key="2">
    <citation type="submission" date="2014-03" db="EMBL/GenBank/DDBJ databases">
        <title>The whipworm genome and dual-species transcriptomics of an intimate host-pathogen interaction.</title>
        <authorList>
            <person name="Foth B.J."/>
            <person name="Tsai I.J."/>
            <person name="Reid A.J."/>
            <person name="Bancroft A.J."/>
            <person name="Nichol S."/>
            <person name="Tracey A."/>
            <person name="Holroyd N."/>
            <person name="Cotton J.A."/>
            <person name="Stanley E.J."/>
            <person name="Zarowiecki M."/>
            <person name="Liu J.Z."/>
            <person name="Huckvale T."/>
            <person name="Cooper P.J."/>
            <person name="Grencis R.K."/>
            <person name="Berriman M."/>
        </authorList>
    </citation>
    <scope>NUCLEOTIDE SEQUENCE [LARGE SCALE GENOMIC DNA]</scope>
</reference>
<sequence>MSTYPKFKFTADLCNWEVYRYVREEEEKIMQSGDEVSGSFPTILYELRKYLEEFGSSEQTEEGLSDTLEKLAKYNLTKLEALQLINNQPKVPVVVYRIIDNCEERYTEEQVNEILELCRPRKKS</sequence>
<dbReference type="SMART" id="SM00657">
    <property type="entry name" value="RPOL4c"/>
    <property type="match status" value="1"/>
</dbReference>
<proteinExistence type="inferred from homology"/>
<comment type="function">
    <text evidence="7">Accessory protein for the calcitonin gene-related peptide (CGRP) receptor. It modulates CGRP responsiveness in a variety of tissues.</text>
</comment>
<keyword evidence="4" id="KW-0240">DNA-directed RNA polymerase</keyword>
<dbReference type="PANTHER" id="PTHR15561">
    <property type="entry name" value="CALCITONIN GENE-RELATED PEPTIDE-RECEPTOR COMPONENT PROTEIN"/>
    <property type="match status" value="1"/>
</dbReference>
<protein>
    <recommendedName>
        <fullName evidence="3">DNA-directed RNA polymerase III subunit RPC9</fullName>
    </recommendedName>
</protein>
<keyword evidence="5" id="KW-0804">Transcription</keyword>
<evidence type="ECO:0000256" key="7">
    <source>
        <dbReference type="ARBA" id="ARBA00043924"/>
    </source>
</evidence>
<evidence type="ECO:0000256" key="8">
    <source>
        <dbReference type="ARBA" id="ARBA00044007"/>
    </source>
</evidence>
<dbReference type="Gene3D" id="1.20.1250.40">
    <property type="match status" value="1"/>
</dbReference>
<comment type="similarity">
    <text evidence="2">Belongs to the eukaryotic RPC9 RNA polymerase subunit family.</text>
</comment>
<dbReference type="GO" id="GO:0000166">
    <property type="term" value="F:nucleotide binding"/>
    <property type="evidence" value="ECO:0007669"/>
    <property type="project" value="InterPro"/>
</dbReference>